<comment type="caution">
    <text evidence="11">The sequence shown here is derived from an EMBL/GenBank/DDBJ whole genome shotgun (WGS) entry which is preliminary data.</text>
</comment>
<feature type="binding site" evidence="6">
    <location>
        <position position="242"/>
    </location>
    <ligand>
        <name>Mg(2+)</name>
        <dbReference type="ChEBI" id="CHEBI:18420"/>
    </ligand>
</feature>
<evidence type="ECO:0000259" key="10">
    <source>
        <dbReference type="Pfam" id="PF02880"/>
    </source>
</evidence>
<evidence type="ECO:0000256" key="4">
    <source>
        <dbReference type="ARBA" id="ARBA00022842"/>
    </source>
</evidence>
<evidence type="ECO:0000256" key="3">
    <source>
        <dbReference type="ARBA" id="ARBA00022723"/>
    </source>
</evidence>
<keyword evidence="3 6" id="KW-0479">Metal-binding</keyword>
<feature type="binding site" evidence="6">
    <location>
        <position position="244"/>
    </location>
    <ligand>
        <name>Mg(2+)</name>
        <dbReference type="ChEBI" id="CHEBI:18420"/>
    </ligand>
</feature>
<organism evidence="11 12">
    <name type="scientific">Hyphobacterium marinum</name>
    <dbReference type="NCBI Taxonomy" id="3116574"/>
    <lineage>
        <taxon>Bacteria</taxon>
        <taxon>Pseudomonadati</taxon>
        <taxon>Pseudomonadota</taxon>
        <taxon>Alphaproteobacteria</taxon>
        <taxon>Maricaulales</taxon>
        <taxon>Maricaulaceae</taxon>
        <taxon>Hyphobacterium</taxon>
    </lineage>
</organism>
<dbReference type="PANTHER" id="PTHR42946">
    <property type="entry name" value="PHOSPHOHEXOSE MUTASE"/>
    <property type="match status" value="1"/>
</dbReference>
<dbReference type="NCBIfam" id="TIGR01455">
    <property type="entry name" value="glmM"/>
    <property type="match status" value="1"/>
</dbReference>
<evidence type="ECO:0000256" key="1">
    <source>
        <dbReference type="ARBA" id="ARBA00010231"/>
    </source>
</evidence>
<proteinExistence type="inferred from homology"/>
<feature type="domain" description="Alpha-D-phosphohexomutase alpha/beta/alpha" evidence="9">
    <location>
        <begin position="158"/>
        <end position="255"/>
    </location>
</feature>
<evidence type="ECO:0000256" key="2">
    <source>
        <dbReference type="ARBA" id="ARBA00022553"/>
    </source>
</evidence>
<feature type="modified residue" description="Phosphoserine" evidence="6">
    <location>
        <position position="101"/>
    </location>
</feature>
<feature type="binding site" description="via phosphate group" evidence="6">
    <location>
        <position position="101"/>
    </location>
    <ligand>
        <name>Mg(2+)</name>
        <dbReference type="ChEBI" id="CHEBI:18420"/>
    </ligand>
</feature>
<dbReference type="SUPFAM" id="SSF55957">
    <property type="entry name" value="Phosphoglucomutase, C-terminal domain"/>
    <property type="match status" value="1"/>
</dbReference>
<feature type="domain" description="Alpha-D-phosphohexomutase alpha/beta/alpha" evidence="8">
    <location>
        <begin position="3"/>
        <end position="134"/>
    </location>
</feature>
<comment type="similarity">
    <text evidence="1 6">Belongs to the phosphohexose mutase family.</text>
</comment>
<gene>
    <name evidence="6 11" type="primary">glmM</name>
    <name evidence="11" type="ORF">V0U35_07305</name>
</gene>
<dbReference type="InterPro" id="IPR005844">
    <property type="entry name" value="A-D-PHexomutase_a/b/a-I"/>
</dbReference>
<dbReference type="InterPro" id="IPR050060">
    <property type="entry name" value="Phosphoglucosamine_mutase"/>
</dbReference>
<feature type="domain" description="Alpha-D-phosphohexomutase alpha/beta/alpha" evidence="10">
    <location>
        <begin position="259"/>
        <end position="369"/>
    </location>
</feature>
<reference evidence="11 12" key="1">
    <citation type="submission" date="2024-01" db="EMBL/GenBank/DDBJ databases">
        <title>Hyphobacterium bacterium isolated from marine sediment.</title>
        <authorList>
            <person name="Zhao S."/>
        </authorList>
    </citation>
    <scope>NUCLEOTIDE SEQUENCE [LARGE SCALE GENOMIC DNA]</scope>
    <source>
        <strain evidence="11 12">Y60-23</strain>
    </source>
</reference>
<comment type="cofactor">
    <cofactor evidence="6">
        <name>Mg(2+)</name>
        <dbReference type="ChEBI" id="CHEBI:18420"/>
    </cofactor>
    <text evidence="6">Binds 1 Mg(2+) ion per subunit.</text>
</comment>
<dbReference type="Pfam" id="PF02878">
    <property type="entry name" value="PGM_PMM_I"/>
    <property type="match status" value="1"/>
</dbReference>
<evidence type="ECO:0000313" key="12">
    <source>
        <dbReference type="Proteomes" id="UP001310692"/>
    </source>
</evidence>
<feature type="binding site" evidence="6">
    <location>
        <position position="246"/>
    </location>
    <ligand>
        <name>Mg(2+)</name>
        <dbReference type="ChEBI" id="CHEBI:18420"/>
    </ligand>
</feature>
<dbReference type="Pfam" id="PF02880">
    <property type="entry name" value="PGM_PMM_III"/>
    <property type="match status" value="1"/>
</dbReference>
<dbReference type="InterPro" id="IPR005846">
    <property type="entry name" value="A-D-PHexomutase_a/b/a-III"/>
</dbReference>
<dbReference type="Gene3D" id="3.40.120.10">
    <property type="entry name" value="Alpha-D-Glucose-1,6-Bisphosphate, subunit A, domain 3"/>
    <property type="match status" value="3"/>
</dbReference>
<keyword evidence="12" id="KW-1185">Reference proteome</keyword>
<feature type="active site" description="Phosphoserine intermediate" evidence="6">
    <location>
        <position position="101"/>
    </location>
</feature>
<dbReference type="EC" id="5.4.2.10" evidence="6"/>
<dbReference type="InterPro" id="IPR006352">
    <property type="entry name" value="GlmM_bact"/>
</dbReference>
<dbReference type="Gene3D" id="3.30.310.50">
    <property type="entry name" value="Alpha-D-phosphohexomutase, C-terminal domain"/>
    <property type="match status" value="1"/>
</dbReference>
<dbReference type="PANTHER" id="PTHR42946:SF1">
    <property type="entry name" value="PHOSPHOGLUCOMUTASE (ALPHA-D-GLUCOSE-1,6-BISPHOSPHATE-DEPENDENT)"/>
    <property type="match status" value="1"/>
</dbReference>
<dbReference type="RefSeq" id="WP_330196026.1">
    <property type="nucleotide sequence ID" value="NZ_JAZDRO010000002.1"/>
</dbReference>
<evidence type="ECO:0000259" key="8">
    <source>
        <dbReference type="Pfam" id="PF02878"/>
    </source>
</evidence>
<dbReference type="Pfam" id="PF02879">
    <property type="entry name" value="PGM_PMM_II"/>
    <property type="match status" value="1"/>
</dbReference>
<dbReference type="Proteomes" id="UP001310692">
    <property type="component" value="Unassembled WGS sequence"/>
</dbReference>
<evidence type="ECO:0000259" key="7">
    <source>
        <dbReference type="Pfam" id="PF00408"/>
    </source>
</evidence>
<keyword evidence="5 6" id="KW-0413">Isomerase</keyword>
<dbReference type="Pfam" id="PF00408">
    <property type="entry name" value="PGM_PMM_IV"/>
    <property type="match status" value="1"/>
</dbReference>
<dbReference type="HAMAP" id="MF_01554_B">
    <property type="entry name" value="GlmM_B"/>
    <property type="match status" value="1"/>
</dbReference>
<dbReference type="CDD" id="cd05802">
    <property type="entry name" value="GlmM"/>
    <property type="match status" value="1"/>
</dbReference>
<dbReference type="SUPFAM" id="SSF53738">
    <property type="entry name" value="Phosphoglucomutase, first 3 domains"/>
    <property type="match status" value="3"/>
</dbReference>
<evidence type="ECO:0000256" key="5">
    <source>
        <dbReference type="ARBA" id="ARBA00023235"/>
    </source>
</evidence>
<keyword evidence="2 6" id="KW-0597">Phosphoprotein</keyword>
<feature type="domain" description="Alpha-D-phosphohexomutase C-terminal" evidence="7">
    <location>
        <begin position="384"/>
        <end position="439"/>
    </location>
</feature>
<dbReference type="InterPro" id="IPR016055">
    <property type="entry name" value="A-D-PHexomutase_a/b/a-I/II/III"/>
</dbReference>
<comment type="function">
    <text evidence="6">Catalyzes the conversion of glucosamine-6-phosphate to glucosamine-1-phosphate.</text>
</comment>
<dbReference type="GO" id="GO:0008966">
    <property type="term" value="F:phosphoglucosamine mutase activity"/>
    <property type="evidence" value="ECO:0007669"/>
    <property type="project" value="UniProtKB-EC"/>
</dbReference>
<name>A0ABU7LY49_9PROT</name>
<dbReference type="PRINTS" id="PR00509">
    <property type="entry name" value="PGMPMM"/>
</dbReference>
<keyword evidence="4 6" id="KW-0460">Magnesium</keyword>
<evidence type="ECO:0000259" key="9">
    <source>
        <dbReference type="Pfam" id="PF02879"/>
    </source>
</evidence>
<evidence type="ECO:0000313" key="11">
    <source>
        <dbReference type="EMBL" id="MEE2566486.1"/>
    </source>
</evidence>
<dbReference type="InterPro" id="IPR005845">
    <property type="entry name" value="A-D-PHexomutase_a/b/a-II"/>
</dbReference>
<comment type="PTM">
    <text evidence="6">Activated by phosphorylation.</text>
</comment>
<dbReference type="EMBL" id="JAZDRO010000002">
    <property type="protein sequence ID" value="MEE2566486.1"/>
    <property type="molecule type" value="Genomic_DNA"/>
</dbReference>
<comment type="catalytic activity">
    <reaction evidence="6">
        <text>alpha-D-glucosamine 1-phosphate = D-glucosamine 6-phosphate</text>
        <dbReference type="Rhea" id="RHEA:23424"/>
        <dbReference type="ChEBI" id="CHEBI:58516"/>
        <dbReference type="ChEBI" id="CHEBI:58725"/>
        <dbReference type="EC" id="5.4.2.10"/>
    </reaction>
</comment>
<sequence length="456" mass="48373">MKRYFGTDGIRGRANVNPMTPDVAVRLGMAAGTYFRRGEHRHSVVLGKDTRRSCYMIESALVAGFTAAGMNVRSLGPCPTPAVALLTRSMRADLGVMITASHNGFEDNGIKLFGPDGFKLPDDAELSLEKLMDDRNADMAVDAAGIGRLRHFEDAKGRYVEVVKSSFPRGLRLDGLKVVIDCANGAAYRVAPELLWELGADITTIGVNPNGLNINLDCGSTKPQALIDKVKETGADIGIALDGDGDRVIIVNERGEVVDGDQILARIATDKAADGSLASNTLVGTIMSNLGFEQYLESKSIKLVRTPVGDRHVVAEMRAGGYNVGGEPSGHIILTEHSMTGDGIVAALQVLASRVTRDRPVSEIMSLYKPAPQAQRNVRFSAASPMGSEAVQAAITEATRALNGKGRLLVRPSGTEPVIRVMTEGEDADLITRVADDVAGVVERAAAAADTPALAK</sequence>
<protein>
    <recommendedName>
        <fullName evidence="6">Phosphoglucosamine mutase</fullName>
        <ecNumber evidence="6">5.4.2.10</ecNumber>
    </recommendedName>
</protein>
<dbReference type="InterPro" id="IPR005841">
    <property type="entry name" value="Alpha-D-phosphohexomutase_SF"/>
</dbReference>
<accession>A0ABU7LY49</accession>
<dbReference type="NCBIfam" id="NF008139">
    <property type="entry name" value="PRK10887.1"/>
    <property type="match status" value="1"/>
</dbReference>
<evidence type="ECO:0000256" key="6">
    <source>
        <dbReference type="HAMAP-Rule" id="MF_01554"/>
    </source>
</evidence>
<dbReference type="InterPro" id="IPR036900">
    <property type="entry name" value="A-D-PHexomutase_C_sf"/>
</dbReference>
<dbReference type="InterPro" id="IPR005843">
    <property type="entry name" value="A-D-PHexomutase_C"/>
</dbReference>